<feature type="domain" description="Nudix hydrolase" evidence="1">
    <location>
        <begin position="50"/>
        <end position="183"/>
    </location>
</feature>
<dbReference type="Gene3D" id="3.90.79.10">
    <property type="entry name" value="Nucleoside Triphosphate Pyrophosphohydrolase"/>
    <property type="match status" value="1"/>
</dbReference>
<protein>
    <submittedName>
        <fullName evidence="2">Isopentenyl-diphosphate delta-isomerase</fullName>
    </submittedName>
</protein>
<dbReference type="PROSITE" id="PS51462">
    <property type="entry name" value="NUDIX"/>
    <property type="match status" value="1"/>
</dbReference>
<dbReference type="EMBL" id="PEYO01000017">
    <property type="protein sequence ID" value="PIU03484.1"/>
    <property type="molecule type" value="Genomic_DNA"/>
</dbReference>
<dbReference type="InterPro" id="IPR015797">
    <property type="entry name" value="NUDIX_hydrolase-like_dom_sf"/>
</dbReference>
<name>A0A2M6XCV5_9BACT</name>
<dbReference type="Pfam" id="PF00293">
    <property type="entry name" value="NUDIX"/>
    <property type="match status" value="1"/>
</dbReference>
<dbReference type="SUPFAM" id="SSF55811">
    <property type="entry name" value="Nudix"/>
    <property type="match status" value="1"/>
</dbReference>
<organism evidence="2 3">
    <name type="scientific">Candidatus Shapirobacteria bacterium CG08_land_8_20_14_0_20_39_18</name>
    <dbReference type="NCBI Taxonomy" id="1974883"/>
    <lineage>
        <taxon>Bacteria</taxon>
        <taxon>Candidatus Shapironibacteriota</taxon>
    </lineage>
</organism>
<evidence type="ECO:0000313" key="2">
    <source>
        <dbReference type="EMBL" id="PIU03484.1"/>
    </source>
</evidence>
<reference evidence="3" key="1">
    <citation type="submission" date="2017-09" db="EMBL/GenBank/DDBJ databases">
        <title>Depth-based differentiation of microbial function through sediment-hosted aquifers and enrichment of novel symbionts in the deep terrestrial subsurface.</title>
        <authorList>
            <person name="Probst A.J."/>
            <person name="Ladd B."/>
            <person name="Jarett J.K."/>
            <person name="Geller-Mcgrath D.E."/>
            <person name="Sieber C.M.K."/>
            <person name="Emerson J.B."/>
            <person name="Anantharaman K."/>
            <person name="Thomas B.C."/>
            <person name="Malmstrom R."/>
            <person name="Stieglmeier M."/>
            <person name="Klingl A."/>
            <person name="Woyke T."/>
            <person name="Ryan C.M."/>
            <person name="Banfield J.F."/>
        </authorList>
    </citation>
    <scope>NUCLEOTIDE SEQUENCE [LARGE SCALE GENOMIC DNA]</scope>
</reference>
<dbReference type="InterPro" id="IPR000086">
    <property type="entry name" value="NUDIX_hydrolase_dom"/>
</dbReference>
<keyword evidence="2" id="KW-0413">Isomerase</keyword>
<proteinExistence type="predicted"/>
<comment type="caution">
    <text evidence="2">The sequence shown here is derived from an EMBL/GenBank/DDBJ whole genome shotgun (WGS) entry which is preliminary data.</text>
</comment>
<dbReference type="PANTHER" id="PTHR10885">
    <property type="entry name" value="ISOPENTENYL-DIPHOSPHATE DELTA-ISOMERASE"/>
    <property type="match status" value="1"/>
</dbReference>
<dbReference type="Proteomes" id="UP000228996">
    <property type="component" value="Unassembled WGS sequence"/>
</dbReference>
<dbReference type="PANTHER" id="PTHR10885:SF0">
    <property type="entry name" value="ISOPENTENYL-DIPHOSPHATE DELTA-ISOMERASE"/>
    <property type="match status" value="1"/>
</dbReference>
<dbReference type="GO" id="GO:0016853">
    <property type="term" value="F:isomerase activity"/>
    <property type="evidence" value="ECO:0007669"/>
    <property type="project" value="UniProtKB-KW"/>
</dbReference>
<dbReference type="AlphaFoldDB" id="A0A2M6XCV5"/>
<gene>
    <name evidence="2" type="ORF">COT44_03500</name>
</gene>
<evidence type="ECO:0000313" key="3">
    <source>
        <dbReference type="Proteomes" id="UP000228996"/>
    </source>
</evidence>
<evidence type="ECO:0000259" key="1">
    <source>
        <dbReference type="PROSITE" id="PS51462"/>
    </source>
</evidence>
<sequence>MEILPTPLSEIQKLSQTVYMPDQKLILVDENDRFLDKYASRKKCHLGLGLHHRAFTVMILNKKGEVLLQHRKHQLWDKVWDLTNSHPQRLADGTDETYEEAIQKCLIREWGISIPVKKIFSFNYYAKLDGQCENEFCVFFMGKYNGQIFPNSEVAYGSKWIALPELLADIKINPNQYTPWAIKALKEFSLGNNLII</sequence>
<accession>A0A2M6XCV5</accession>